<dbReference type="InterPro" id="IPR012099">
    <property type="entry name" value="Midasin"/>
</dbReference>
<dbReference type="Pfam" id="PF21108">
    <property type="entry name" value="MDN1_4th"/>
    <property type="match status" value="1"/>
</dbReference>
<feature type="compositionally biased region" description="Acidic residues" evidence="10">
    <location>
        <begin position="4074"/>
        <end position="4094"/>
    </location>
</feature>
<dbReference type="SMART" id="SM00382">
    <property type="entry name" value="AAA"/>
    <property type="match status" value="6"/>
</dbReference>
<dbReference type="InterPro" id="IPR040848">
    <property type="entry name" value="AAA_lid_7"/>
</dbReference>
<comment type="function">
    <text evidence="9">Nuclear chaperone required for maturation and nuclear export of pre-60S ribosome subunits.</text>
</comment>
<dbReference type="Pfam" id="PF17867">
    <property type="entry name" value="AAA_lid_7"/>
    <property type="match status" value="3"/>
</dbReference>
<evidence type="ECO:0000256" key="5">
    <source>
        <dbReference type="ARBA" id="ARBA00022741"/>
    </source>
</evidence>
<keyword evidence="6 9" id="KW-0067">ATP-binding</keyword>
<dbReference type="OrthoDB" id="5186at2759"/>
<feature type="compositionally biased region" description="Basic and acidic residues" evidence="10">
    <location>
        <begin position="4532"/>
        <end position="4547"/>
    </location>
</feature>
<proteinExistence type="inferred from homology"/>
<keyword evidence="13" id="KW-1185">Reference proteome</keyword>
<dbReference type="GO" id="GO:0016887">
    <property type="term" value="F:ATP hydrolysis activity"/>
    <property type="evidence" value="ECO:0007669"/>
    <property type="project" value="InterPro"/>
</dbReference>
<evidence type="ECO:0000259" key="11">
    <source>
        <dbReference type="PROSITE" id="PS50234"/>
    </source>
</evidence>
<organism evidence="12 13">
    <name type="scientific">Allomyces macrogynus (strain ATCC 38327)</name>
    <name type="common">Allomyces javanicus var. macrogynus</name>
    <dbReference type="NCBI Taxonomy" id="578462"/>
    <lineage>
        <taxon>Eukaryota</taxon>
        <taxon>Fungi</taxon>
        <taxon>Fungi incertae sedis</taxon>
        <taxon>Blastocladiomycota</taxon>
        <taxon>Blastocladiomycetes</taxon>
        <taxon>Blastocladiales</taxon>
        <taxon>Blastocladiaceae</taxon>
        <taxon>Allomyces</taxon>
    </lineage>
</organism>
<feature type="compositionally biased region" description="Acidic residues" evidence="10">
    <location>
        <begin position="4225"/>
        <end position="4247"/>
    </location>
</feature>
<feature type="compositionally biased region" description="Acidic residues" evidence="10">
    <location>
        <begin position="4046"/>
        <end position="4067"/>
    </location>
</feature>
<evidence type="ECO:0000256" key="6">
    <source>
        <dbReference type="ARBA" id="ARBA00022840"/>
    </source>
</evidence>
<dbReference type="InterPro" id="IPR002035">
    <property type="entry name" value="VWF_A"/>
</dbReference>
<gene>
    <name evidence="12" type="ORF">AMAG_11160</name>
</gene>
<feature type="compositionally biased region" description="Basic and acidic residues" evidence="10">
    <location>
        <begin position="4346"/>
        <end position="4367"/>
    </location>
</feature>
<evidence type="ECO:0000256" key="3">
    <source>
        <dbReference type="ARBA" id="ARBA00007188"/>
    </source>
</evidence>
<evidence type="ECO:0000313" key="13">
    <source>
        <dbReference type="Proteomes" id="UP000054350"/>
    </source>
</evidence>
<feature type="compositionally biased region" description="Basic and acidic residues" evidence="10">
    <location>
        <begin position="4151"/>
        <end position="4164"/>
    </location>
</feature>
<dbReference type="InterPro" id="IPR003593">
    <property type="entry name" value="AAA+_ATPase"/>
</dbReference>
<evidence type="ECO:0000256" key="8">
    <source>
        <dbReference type="ARBA" id="ARBA00023242"/>
    </source>
</evidence>
<feature type="compositionally biased region" description="Basic and acidic residues" evidence="10">
    <location>
        <begin position="4498"/>
        <end position="4521"/>
    </location>
</feature>
<dbReference type="OMA" id="ILEQWHR"/>
<reference evidence="12 13" key="1">
    <citation type="submission" date="2009-11" db="EMBL/GenBank/DDBJ databases">
        <title>Annotation of Allomyces macrogynus ATCC 38327.</title>
        <authorList>
            <consortium name="The Broad Institute Genome Sequencing Platform"/>
            <person name="Russ C."/>
            <person name="Cuomo C."/>
            <person name="Burger G."/>
            <person name="Gray M.W."/>
            <person name="Holland P.W.H."/>
            <person name="King N."/>
            <person name="Lang F.B.F."/>
            <person name="Roger A.J."/>
            <person name="Ruiz-Trillo I."/>
            <person name="Young S.K."/>
            <person name="Zeng Q."/>
            <person name="Gargeya S."/>
            <person name="Fitzgerald M."/>
            <person name="Haas B."/>
            <person name="Abouelleil A."/>
            <person name="Alvarado L."/>
            <person name="Arachchi H.M."/>
            <person name="Berlin A."/>
            <person name="Chapman S.B."/>
            <person name="Gearin G."/>
            <person name="Goldberg J."/>
            <person name="Griggs A."/>
            <person name="Gujja S."/>
            <person name="Hansen M."/>
            <person name="Heiman D."/>
            <person name="Howarth C."/>
            <person name="Larimer J."/>
            <person name="Lui A."/>
            <person name="MacDonald P.J.P."/>
            <person name="McCowen C."/>
            <person name="Montmayeur A."/>
            <person name="Murphy C."/>
            <person name="Neiman D."/>
            <person name="Pearson M."/>
            <person name="Priest M."/>
            <person name="Roberts A."/>
            <person name="Saif S."/>
            <person name="Shea T."/>
            <person name="Sisk P."/>
            <person name="Stolte C."/>
            <person name="Sykes S."/>
            <person name="Wortman J."/>
            <person name="Nusbaum C."/>
            <person name="Birren B."/>
        </authorList>
    </citation>
    <scope>NUCLEOTIDE SEQUENCE [LARGE SCALE GENOMIC DNA]</scope>
    <source>
        <strain evidence="12 13">ATCC 38327</strain>
    </source>
</reference>
<feature type="compositionally biased region" description="Acidic residues" evidence="10">
    <location>
        <begin position="4317"/>
        <end position="4336"/>
    </location>
</feature>
<evidence type="ECO:0000256" key="2">
    <source>
        <dbReference type="ARBA" id="ARBA00004642"/>
    </source>
</evidence>
<feature type="compositionally biased region" description="Acidic residues" evidence="10">
    <location>
        <begin position="4431"/>
        <end position="4444"/>
    </location>
</feature>
<dbReference type="GO" id="GO:0000027">
    <property type="term" value="P:ribosomal large subunit assembly"/>
    <property type="evidence" value="ECO:0007669"/>
    <property type="project" value="InterPro"/>
</dbReference>
<evidence type="ECO:0000256" key="1">
    <source>
        <dbReference type="ARBA" id="ARBA00004604"/>
    </source>
</evidence>
<feature type="compositionally biased region" description="Basic and acidic residues" evidence="10">
    <location>
        <begin position="4112"/>
        <end position="4130"/>
    </location>
</feature>
<dbReference type="FunFam" id="3.40.50.300:FF:000142">
    <property type="entry name" value="Midasin"/>
    <property type="match status" value="1"/>
</dbReference>
<keyword evidence="7 9" id="KW-0143">Chaperone</keyword>
<name>A0A0L0ST88_ALLM3</name>
<dbReference type="InterPro" id="IPR025662">
    <property type="entry name" value="Sigma_54_int_dom_ATP-bd_1"/>
</dbReference>
<sequence length="4845" mass="543106">MASPTMDDFRFDLRAPCETLLTHLDAAANNLPTTISPWIPSLHAILAAPEPTRQLKLAAIDALAHLLVDPTLTLDLVTLLRPLLLDLVARIVHTMPWDATPTHSPYPSSGGKRALSGSHKTAGDTMDVDVPSSSASAEFSNHELICVALAKIVVAAPQVQPHIIHYFDTRQSPADRLASATGTPSLPLSDTVVEDLLLATYRYMTHVPALQQCWNLAFLIPLTHSAIVTVRGRCLAAHVLATAYGLADSHRASLVDQAVALYGQLDPPPESHTYRFFMLEEAEFVESVQRQYLQPIPRADEATAIWVTADHLCPYVVDVCGLLLPTDAPHRAPQPPSSVAAAEPGLIETPTTRKNLVAIAMATSLGSPVLLEGVTGSGKTCLIEELAMRLGSASNLVKIHLGDQSDGKTLLGTYIATSTPGQFTWARGVLTRAVQEGHWVVLEDIDMASRDVVSLLVPLLERRTLFIAQRGQELRAHPNFQLFATTSLDPFTLTARLSASQGLGSTLWTHVRIQPLPHDEQLHVVTHKFPRLTHLAPSLLDAFAKVVEIYHSPANRSAYQSGGRYMSTRDLMKWCRRVQTLVAPHQSLAYAAVMRDENVVDQVLKEAMDVLVCMVPSMPLRRRILDVLGEAFDLPAAKLEYYATQYAPNLEVAEATMTVGRIALPIPPGKISIGHRHPFATTGHARRLLERIAVSVALSEPVLLVGETGTGKTTVVQYLAQTLHKRLHVINLSQQTESPDLMGGFKPVSVTSQVAPLVNEFRRLFAATFSVKKNLTFLDLVKKAAKREKYDSLMILFNKAVKMARDRMENTEAKPLSPQLRQDWKAFEADVAELHKMLTAAAKLFFSFIEGTLVSAIRKGEWILLDEVNLATAETLESMSGLLEANGSLLLTERGDEERIPRHPEFRIFACMNPATDVGKRDLPLGLRNRFTEIYVESPDNYLDDLTMIAGSYLASCAHADPTLVGDVVTFYLETKQLAETSLYDGAGARPHFSLRTLSRALTFVASVAPMYGVRRALFEGFSMTFLTLLDSASQKRILALIETKLLRKQGKLLKQPVPAPPNADEFVQFESFWLRRGPHPPSGPSKPYILTPSVHRNMCNLTRSVMTGKYPVLIQGPTSSGKTSMIEHLAHLTHHKFVRINNHEHTDLQEYLGCYVSDETGKLVFKEGALVAALREGHWIVLDELNLAPTDVLEALNRLLDDNRELFIPETQQVVRPHPHFMLFATQNPPSYGGRKVLSRAFRNRFLELHFGDLPDDELHQILSQRCAIPPSYALKMISVYQELRKRRQESRLFDGKSSFVTLRDLFRWANRAATGYQRLAEDGWMILGERVRTQTERDMVIDVLYQVLNIKVDPREIYARVYAEFADRLPATVVWNNSMKRLFALTVSCLMHQEPVLLVGETGCGKTTVCQVLAALEQQELTIVNCHQHTETSDFIGSQRPTRDESDKLFEWQEGPLIQAMKEGHFFLLDEISLAEDSVLERLNSVLEPSRTILIAEKGGDAEHVTAVDGFRFLATMNPGGDYGKKELSPALRNRFTEIWTSQIEDYDDLHQIVANKVHDREFATLMLDYVTWFKDQCHQCHIGIVISMRDLIAWSEFINATRGKLGERGAFLHGGCMVLLDGLKSRSFADQCLAELQCRSGVTLASMDQVLASSTHFGVGDFTIPLGPHPVRQAQHTLNAPTSRSNILRVLRALQIPSKAVLLEGSPGVGKTSLVSALAQLSGRNLVRINLSEQTDLIDLFGSDLPVEGGQAGEFAWRDGPFLAAMKAGDWVLLDELNLASQSVLEGLNACLDHRGSVYLPELDKTFDKHVEFRIFGAQNPLEEGGGRRGLPKSFLNRFTQVHVQALSDHDLMTIVHDLYPNVVSDDVVRHMLHFNSELHRKTMVTREFGSAGSPWEFNLRDVLRWLELMAKDGTANPAEYLDMLYLQRMQTDEDRAKTLDLWNKLSQFSTTVTNPRLEVTPDRVQLGSVSVARSDHVSSAIAHVPHTMLRPLQALLKSLEVGWMTMVNGPSGSGKTSLIRLAAELTGHELVEFAMSSSIDALELLGGFEQVDRTRCLEQLTRALRKSTKEVLGAALVGHLHDAEPLNQLTALAQQEHVTHDQIAQWISLLAQYRSALGLTDDGHSFRRLLAKHEELQSVAGKFEWVDGVLLDAVQHGKWILLDNANLCSPSVLDRLNPLFEASKNRHLLINERGMTDGGSFVVVEPHPNFRMFMTLDPKFGQISRAMRNRGIEVSLMDGQWSRDDVTLVQMIATQGVHDTSVQQFIMDTFRGRDAHELVMGIDYVVDLLQRGFSTERAMYFAAHNAHGGTDQHVDAETADRPIIDACVVPHPPLLLQDSTSSLIQAKTSYLRAAQVRDDHVEPAMDVLLESDDILVWQGWLRAWLQWHGARHVSSRIDRPLLLTLIDKLAELNVQGSHHVLAKTIVQFLKFKVAQHNVFMQAASLKFSKMNLIQRSQAFHQSAHRMNSLDLPEVVQMFFPVLQIFEACLQQSLVQPDEAALTALQWVWSLWMQCFVQHELNLNLLDAHVSQLLDATENVAAFSSFRGALARLQQVYGGNMEAAQAAWLRLHPWTVRTSDLYEHVQALVAVGVAKLPKDLLQLSVDALTSVFLGDATQQELLKDDLPRLLALIAPHVAVPVEERPSDESVRLLEYESKQLKAARDKSSAEWVWASSMLRALVQAMSSSPSAQQVQWPKTTPSLAVTVHTQLLQWALANAKSVERSWNSLYIDYQRIATAQSLWRPYPLLLSADLIEATRDTSLVGIGALTHQLQATSGLILNHQTLLEFDLLAMESDLLQDRINLLMGLPLFEEYAGHLSAAQSICSSAVKTPQDLGRAWIHVGMAFMLVAIPTSPLDPASRFSLIHQYLIRLQERLQLELHVRRILQQRDNGMTTNPSIEWLETKLDDLTKRVQDSARQLYLRPANSDAQMQQLFAEFHSLLASVTNEQSYVNQLLAGNPGPRMRDSIDVVRTSLTMFMNRTTATFPLFVDLLEPIYSGIYDILHGLSLLLHAASRSSDETVWLSALPAVQPAQLPTLIESVALSQDDKSLAHAVALLDAIATHRHLIGQEDTTLVNYALPLFQVVLERFRRTMEEEAQKRQEEAQTFKYATKSVVLEDEEFDWFRVEDDPHTLALREEPGLNEDGDIKVVDADDEATQKQAARRASEGFQLLMHRAFTVYLELFGGWSSAHRASRMDPKEQCPPTAHPLTHLVSLMTNAVHLTQDVNPSAYDFYRHSNFKESARLRSVLLSLDTRLKTLLDQWPEHAVLQQLVVIAHRIASFPAGMPLIKYVQSLEFLLEKCDEWEKFAASHVSLRDDMNTMTGLIVDWRRLELHNWANLLEYYDEEQKRDGASLWLSLHALLEHHEDLSAADLLSSLDEFIMTSSIGQLSLRLQIVKALHAHFKLDVLLNTHDYYAQFLPAVQKEISQQRTVIEKELKDHVKIASWRDINVYALKLSAAKTHKQLNKCLKKYSMLLQQPLLPLISQKSDALFDDQRTAAIDAPTMELSTTVHFYPDAVAKALTAMAAWKESRDARLPTILTKSANLATVSPLPLPLAEFTQDLIETITELKAETDAISKKPTKSEATTMLQIRKKAYADLLKQLRDLGLSWRHASVPTTADLMQQPALPVDATIAAAASGQLLHSALVYHNRLVALMQSLPEIIGQRSPDIQGQQAERSVGYITDLFKMVEAERVAIAPAWRELVAVQQLVHDIQQLTGPEHPTGEWVEHNVVAREALTMSTTKLMCDRVLYLNLLTPAAASTVQSMSLAMNEYLQQLRAAYPSRTGVILFNAETLLSEWAQRKDSFCDTLAKTIAQSPRDKLVLDGIMEYLTPSLPSTTPHTHALEDLVAGINRVTEAIMIQMQHLHQFSAEERPDGVKALHKSLVELMAKIGSTSVAHAVAQMHALRTVGDHHDILYHMVKRLTPLLANYAQYLHATLFQALTHHRVLAKCAYVMCINLSKIIKAGFCVPSSEEEESDDSAAQGGEFQEVNGTGIGQGSGEKDVSDEIEDEEQVLGTKDEEQESPDQDEKQDKKKEDEGMEMENDFDGALEDLNLDEDEKGQNEGESGDEEEQEEPDEAMDEVDQPEDNKVDESLWQDDEEQDLREADLDNEKVKRDTHEVQELEDDQQEDKEQQQQGEQDNFDGHMDENEPHQDQDEGNDKDEAKPEDDDKAQAQDEEKTEDEVMDEADKASTQDDSRDAEGEDMEDHDTAKDADSMDEDMPADDRQEEDEDIQDEEQRDANLDQDQNDSQEDRPDADEPMPMDLDDQYDHQGSDSEDEPVSEDAEMEEPDVNQVEEDIAPALGVQDDSTEGAQNDEEQEQPDDQEQQDQTKVGLSNKDDGQDDAKESTQDMAERKGQAEQVQQDSKATDSLADQTQNQNQQQKKSLGDAIKEWKKRLDMIERQQQEQNDDTDQQPPADATADQEYEFLQDDDQKETDQTLGAAEPDQQQSQMPALPDENDHDDDEMAEESEPRSAQVPPTTHPATGADTRDGEQQDHDSSLDDETQFHLRTEPTTVDENHDDDLKRRMTDEQEEELRQDIASRVVDWKKDHDATSSHELWFQYKTLTHNYALQLTEQLRLILEPTQAAKLTGDYKTGKRLNMKKIIPYIASDFKKDKIWLRRTKPSKRQYQILIAVDDSLSMSETKSVQLGFESVCLIARALQQLEVGNLAVAAFGHDMTLVHPFDMPFSDEAGARVLDQFTFAQQRTDVARLLESALTAFDQAEAANSGAAADTWRLMLIVSDGLCDDHERLRNLVRRATEARVLVAFIVVDEHKAEQDSILRMSSVSFEGGKVVMRRYMDSFPFDFYIVVRDVSRLPNVLSDALRQFFAFVAQ</sequence>
<dbReference type="PANTHER" id="PTHR48103">
    <property type="entry name" value="MIDASIN-RELATED"/>
    <property type="match status" value="1"/>
</dbReference>
<dbReference type="PRINTS" id="PR00830">
    <property type="entry name" value="ENDOLAPTASE"/>
</dbReference>
<feature type="compositionally biased region" description="Basic and acidic residues" evidence="10">
    <location>
        <begin position="4035"/>
        <end position="4045"/>
    </location>
</feature>
<dbReference type="EMBL" id="GG745347">
    <property type="protein sequence ID" value="KNE65549.1"/>
    <property type="molecule type" value="Genomic_DNA"/>
</dbReference>
<dbReference type="SUPFAM" id="SSF52540">
    <property type="entry name" value="P-loop containing nucleoside triphosphate hydrolases"/>
    <property type="match status" value="6"/>
</dbReference>
<dbReference type="STRING" id="578462.A0A0L0ST88"/>
<feature type="compositionally biased region" description="Basic and acidic residues" evidence="10">
    <location>
        <begin position="4395"/>
        <end position="4414"/>
    </location>
</feature>
<feature type="compositionally biased region" description="Acidic residues" evidence="10">
    <location>
        <begin position="4255"/>
        <end position="4276"/>
    </location>
</feature>
<keyword evidence="8 9" id="KW-0539">Nucleus</keyword>
<dbReference type="eggNOG" id="KOG1808">
    <property type="taxonomic scope" value="Eukaryota"/>
</dbReference>
<dbReference type="GO" id="GO:0000055">
    <property type="term" value="P:ribosomal large subunit export from nucleus"/>
    <property type="evidence" value="ECO:0007669"/>
    <property type="project" value="TreeGrafter"/>
</dbReference>
<dbReference type="GO" id="GO:0005730">
    <property type="term" value="C:nucleolus"/>
    <property type="evidence" value="ECO:0007669"/>
    <property type="project" value="UniProtKB-SubCell"/>
</dbReference>
<dbReference type="GO" id="GO:0005654">
    <property type="term" value="C:nucleoplasm"/>
    <property type="evidence" value="ECO:0007669"/>
    <property type="project" value="UniProtKB-SubCell"/>
</dbReference>
<feature type="region of interest" description="Disordered" evidence="10">
    <location>
        <begin position="100"/>
        <end position="121"/>
    </location>
</feature>
<dbReference type="PIRSF" id="PIRSF010340">
    <property type="entry name" value="Midasin"/>
    <property type="match status" value="1"/>
</dbReference>
<dbReference type="SMART" id="SM00327">
    <property type="entry name" value="VWA"/>
    <property type="match status" value="1"/>
</dbReference>
<feature type="compositionally biased region" description="Acidic residues" evidence="10">
    <location>
        <begin position="4284"/>
        <end position="4308"/>
    </location>
</feature>
<keyword evidence="5 9" id="KW-0547">Nucleotide-binding</keyword>
<dbReference type="InterPro" id="IPR011704">
    <property type="entry name" value="ATPase_dyneun-rel_AAA"/>
</dbReference>
<dbReference type="InterPro" id="IPR027417">
    <property type="entry name" value="P-loop_NTPase"/>
</dbReference>
<feature type="domain" description="VWFA" evidence="11">
    <location>
        <begin position="4641"/>
        <end position="4836"/>
    </location>
</feature>
<dbReference type="PROSITE" id="PS50234">
    <property type="entry name" value="VWFA"/>
    <property type="match status" value="1"/>
</dbReference>
<dbReference type="CDD" id="cd00009">
    <property type="entry name" value="AAA"/>
    <property type="match status" value="3"/>
</dbReference>
<comment type="similarity">
    <text evidence="3 9">Belongs to the midasin family.</text>
</comment>
<evidence type="ECO:0000256" key="7">
    <source>
        <dbReference type="ARBA" id="ARBA00023186"/>
    </source>
</evidence>
<evidence type="ECO:0000256" key="10">
    <source>
        <dbReference type="SAM" id="MobiDB-lite"/>
    </source>
</evidence>
<feature type="region of interest" description="Disordered" evidence="10">
    <location>
        <begin position="3982"/>
        <end position="4547"/>
    </location>
</feature>
<dbReference type="InterPro" id="IPR041190">
    <property type="entry name" value="Midasin_AAA_lid_5"/>
</dbReference>
<dbReference type="GO" id="GO:0030687">
    <property type="term" value="C:preribosome, large subunit precursor"/>
    <property type="evidence" value="ECO:0007669"/>
    <property type="project" value="TreeGrafter"/>
</dbReference>
<evidence type="ECO:0000256" key="9">
    <source>
        <dbReference type="PIRNR" id="PIRNR010340"/>
    </source>
</evidence>
<dbReference type="InterPro" id="IPR048617">
    <property type="entry name" value="MDN1_AAA_lid_4"/>
</dbReference>
<accession>A0A0L0ST88</accession>
<dbReference type="Pfam" id="PF17865">
    <property type="entry name" value="AAA_lid_5"/>
    <property type="match status" value="1"/>
</dbReference>
<dbReference type="FunFam" id="3.40.50.300:FF:000582">
    <property type="entry name" value="Midasin"/>
    <property type="match status" value="1"/>
</dbReference>
<dbReference type="GO" id="GO:0005524">
    <property type="term" value="F:ATP binding"/>
    <property type="evidence" value="ECO:0007669"/>
    <property type="project" value="UniProtKB-KW"/>
</dbReference>
<dbReference type="Pfam" id="PF07728">
    <property type="entry name" value="AAA_5"/>
    <property type="match status" value="7"/>
</dbReference>
<feature type="compositionally biased region" description="Basic and acidic residues" evidence="10">
    <location>
        <begin position="4196"/>
        <end position="4209"/>
    </location>
</feature>
<dbReference type="FunFam" id="3.40.50.300:FF:000712">
    <property type="entry name" value="Midasin"/>
    <property type="match status" value="1"/>
</dbReference>
<evidence type="ECO:0000313" key="12">
    <source>
        <dbReference type="EMBL" id="KNE65549.1"/>
    </source>
</evidence>
<dbReference type="Proteomes" id="UP000054350">
    <property type="component" value="Unassembled WGS sequence"/>
</dbReference>
<dbReference type="PROSITE" id="PS00675">
    <property type="entry name" value="SIGMA54_INTERACT_1"/>
    <property type="match status" value="1"/>
</dbReference>
<feature type="compositionally biased region" description="Acidic residues" evidence="10">
    <location>
        <begin position="4165"/>
        <end position="4179"/>
    </location>
</feature>
<dbReference type="SUPFAM" id="SSF53300">
    <property type="entry name" value="vWA-like"/>
    <property type="match status" value="1"/>
</dbReference>
<dbReference type="InterPro" id="IPR036465">
    <property type="entry name" value="vWFA_dom_sf"/>
</dbReference>
<reference evidence="13" key="2">
    <citation type="submission" date="2009-11" db="EMBL/GenBank/DDBJ databases">
        <title>The Genome Sequence of Allomyces macrogynus strain ATCC 38327.</title>
        <authorList>
            <consortium name="The Broad Institute Genome Sequencing Platform"/>
            <person name="Russ C."/>
            <person name="Cuomo C."/>
            <person name="Shea T."/>
            <person name="Young S.K."/>
            <person name="Zeng Q."/>
            <person name="Koehrsen M."/>
            <person name="Haas B."/>
            <person name="Borodovsky M."/>
            <person name="Guigo R."/>
            <person name="Alvarado L."/>
            <person name="Berlin A."/>
            <person name="Borenstein D."/>
            <person name="Chen Z."/>
            <person name="Engels R."/>
            <person name="Freedman E."/>
            <person name="Gellesch M."/>
            <person name="Goldberg J."/>
            <person name="Griggs A."/>
            <person name="Gujja S."/>
            <person name="Heiman D."/>
            <person name="Hepburn T."/>
            <person name="Howarth C."/>
            <person name="Jen D."/>
            <person name="Larson L."/>
            <person name="Lewis B."/>
            <person name="Mehta T."/>
            <person name="Park D."/>
            <person name="Pearson M."/>
            <person name="Roberts A."/>
            <person name="Saif S."/>
            <person name="Shenoy N."/>
            <person name="Sisk P."/>
            <person name="Stolte C."/>
            <person name="Sykes S."/>
            <person name="Walk T."/>
            <person name="White J."/>
            <person name="Yandava C."/>
            <person name="Burger G."/>
            <person name="Gray M.W."/>
            <person name="Holland P.W.H."/>
            <person name="King N."/>
            <person name="Lang F.B.F."/>
            <person name="Roger A.J."/>
            <person name="Ruiz-Trillo I."/>
            <person name="Lander E."/>
            <person name="Nusbaum C."/>
        </authorList>
    </citation>
    <scope>NUCLEOTIDE SEQUENCE [LARGE SCALE GENOMIC DNA]</scope>
    <source>
        <strain evidence="13">ATCC 38327</strain>
    </source>
</reference>
<comment type="subcellular location">
    <subcellularLocation>
        <location evidence="1">Nucleus</location>
        <location evidence="1">Nucleolus</location>
    </subcellularLocation>
    <subcellularLocation>
        <location evidence="2">Nucleus</location>
        <location evidence="2">Nucleoplasm</location>
    </subcellularLocation>
</comment>
<dbReference type="Gene3D" id="3.40.50.300">
    <property type="entry name" value="P-loop containing nucleotide triphosphate hydrolases"/>
    <property type="match status" value="6"/>
</dbReference>
<dbReference type="PANTHER" id="PTHR48103:SF2">
    <property type="entry name" value="MIDASIN"/>
    <property type="match status" value="1"/>
</dbReference>
<protein>
    <recommendedName>
        <fullName evidence="4 9">Midasin</fullName>
    </recommendedName>
</protein>
<dbReference type="FunFam" id="3.40.50.300:FF:002451">
    <property type="entry name" value="Midasin"/>
    <property type="match status" value="1"/>
</dbReference>
<dbReference type="VEuPathDB" id="FungiDB:AMAG_11160"/>
<evidence type="ECO:0000256" key="4">
    <source>
        <dbReference type="ARBA" id="ARBA00017143"/>
    </source>
</evidence>
<feature type="compositionally biased region" description="Acidic residues" evidence="10">
    <location>
        <begin position="4467"/>
        <end position="4479"/>
    </location>
</feature>